<feature type="transmembrane region" description="Helical" evidence="11">
    <location>
        <begin position="213"/>
        <end position="231"/>
    </location>
</feature>
<dbReference type="GO" id="GO:0006888">
    <property type="term" value="P:endoplasmic reticulum to Golgi vesicle-mediated transport"/>
    <property type="evidence" value="ECO:0007669"/>
    <property type="project" value="InterPro"/>
</dbReference>
<comment type="subcellular location">
    <subcellularLocation>
        <location evidence="1">Golgi apparatus membrane</location>
        <topology evidence="1">Single-pass type IV membrane protein</topology>
    </subcellularLocation>
</comment>
<keyword evidence="10" id="KW-0931">ER-Golgi transport</keyword>
<organism evidence="12 13">
    <name type="scientific">Laodelphax striatellus</name>
    <name type="common">Small brown planthopper</name>
    <name type="synonym">Delphax striatella</name>
    <dbReference type="NCBI Taxonomy" id="195883"/>
    <lineage>
        <taxon>Eukaryota</taxon>
        <taxon>Metazoa</taxon>
        <taxon>Ecdysozoa</taxon>
        <taxon>Arthropoda</taxon>
        <taxon>Hexapoda</taxon>
        <taxon>Insecta</taxon>
        <taxon>Pterygota</taxon>
        <taxon>Neoptera</taxon>
        <taxon>Paraneoptera</taxon>
        <taxon>Hemiptera</taxon>
        <taxon>Auchenorrhyncha</taxon>
        <taxon>Fulgoroidea</taxon>
        <taxon>Delphacidae</taxon>
        <taxon>Criomorphinae</taxon>
        <taxon>Laodelphax</taxon>
    </lineage>
</organism>
<keyword evidence="9 10" id="KW-0472">Membrane</keyword>
<evidence type="ECO:0000256" key="9">
    <source>
        <dbReference type="ARBA" id="ARBA00023136"/>
    </source>
</evidence>
<evidence type="ECO:0000256" key="1">
    <source>
        <dbReference type="ARBA" id="ARBA00004409"/>
    </source>
</evidence>
<evidence type="ECO:0000256" key="7">
    <source>
        <dbReference type="ARBA" id="ARBA00022989"/>
    </source>
</evidence>
<reference evidence="12 13" key="1">
    <citation type="journal article" date="2017" name="Gigascience">
        <title>Genome sequence of the small brown planthopper, Laodelphax striatellus.</title>
        <authorList>
            <person name="Zhu J."/>
            <person name="Jiang F."/>
            <person name="Wang X."/>
            <person name="Yang P."/>
            <person name="Bao Y."/>
            <person name="Zhao W."/>
            <person name="Wang W."/>
            <person name="Lu H."/>
            <person name="Wang Q."/>
            <person name="Cui N."/>
            <person name="Li J."/>
            <person name="Chen X."/>
            <person name="Luo L."/>
            <person name="Yu J."/>
            <person name="Kang L."/>
            <person name="Cui F."/>
        </authorList>
    </citation>
    <scope>NUCLEOTIDE SEQUENCE [LARGE SCALE GENOMIC DNA]</scope>
    <source>
        <strain evidence="12">Lst14</strain>
    </source>
</reference>
<dbReference type="PANTHER" id="PTHR21094">
    <property type="entry name" value="GOS-28 SNARE- RELATED"/>
    <property type="match status" value="1"/>
</dbReference>
<evidence type="ECO:0000256" key="5">
    <source>
        <dbReference type="ARBA" id="ARBA00022692"/>
    </source>
</evidence>
<dbReference type="AlphaFoldDB" id="A0A482X8S5"/>
<keyword evidence="7 11" id="KW-1133">Transmembrane helix</keyword>
<gene>
    <name evidence="12" type="ORF">LSTR_LSTR006709</name>
</gene>
<sequence>MNSWEDLRKQARRYENEIDQKLVALSKLGIGLAFMKSGGDTEPLLSGEHTFETAVRELEQLLSMLSNINDKLGEMGMTESGNGTGAGMVHTLQRHREIFQDYTQEFKKTQQNFRARREREDLLHSVRNDIDAYKTTSGLNRRSELYAKEYDHLRLSDKLVDDQISIAVETRDNLVSQRLNLKRLQMRMHDISSRFPLINGVLQRINLRRRRDSIILGLIISFCTFLMIIYVL</sequence>
<dbReference type="GO" id="GO:0015031">
    <property type="term" value="P:protein transport"/>
    <property type="evidence" value="ECO:0007669"/>
    <property type="project" value="UniProtKB-KW"/>
</dbReference>
<dbReference type="GO" id="GO:0005801">
    <property type="term" value="C:cis-Golgi network"/>
    <property type="evidence" value="ECO:0007669"/>
    <property type="project" value="InterPro"/>
</dbReference>
<dbReference type="GO" id="GO:0005797">
    <property type="term" value="C:Golgi medial cisterna"/>
    <property type="evidence" value="ECO:0007669"/>
    <property type="project" value="TreeGrafter"/>
</dbReference>
<dbReference type="PIRSF" id="PIRSF027109">
    <property type="entry name" value="Golgi_SNARE"/>
    <property type="match status" value="1"/>
</dbReference>
<evidence type="ECO:0000313" key="12">
    <source>
        <dbReference type="EMBL" id="RZF42116.1"/>
    </source>
</evidence>
<evidence type="ECO:0000256" key="10">
    <source>
        <dbReference type="PIRNR" id="PIRNR027109"/>
    </source>
</evidence>
<dbReference type="SMR" id="A0A482X8S5"/>
<accession>A0A482X8S5</accession>
<evidence type="ECO:0000256" key="3">
    <source>
        <dbReference type="ARBA" id="ARBA00015612"/>
    </source>
</evidence>
<dbReference type="GO" id="GO:0006906">
    <property type="term" value="P:vesicle fusion"/>
    <property type="evidence" value="ECO:0007669"/>
    <property type="project" value="TreeGrafter"/>
</dbReference>
<dbReference type="InterPro" id="IPR023601">
    <property type="entry name" value="Golgi_SNAP_su1"/>
</dbReference>
<keyword evidence="13" id="KW-1185">Reference proteome</keyword>
<evidence type="ECO:0000256" key="4">
    <source>
        <dbReference type="ARBA" id="ARBA00022448"/>
    </source>
</evidence>
<evidence type="ECO:0000313" key="13">
    <source>
        <dbReference type="Proteomes" id="UP000291343"/>
    </source>
</evidence>
<dbReference type="EMBL" id="QKKF02015641">
    <property type="protein sequence ID" value="RZF42116.1"/>
    <property type="molecule type" value="Genomic_DNA"/>
</dbReference>
<dbReference type="STRING" id="195883.A0A482X8S5"/>
<dbReference type="OrthoDB" id="422156at2759"/>
<name>A0A482X8S5_LAOST</name>
<comment type="similarity">
    <text evidence="2 10">Belongs to the GOSR1 family.</text>
</comment>
<keyword evidence="6 10" id="KW-0653">Protein transport</keyword>
<comment type="caution">
    <text evidence="12">The sequence shown here is derived from an EMBL/GenBank/DDBJ whole genome shotgun (WGS) entry which is preliminary data.</text>
</comment>
<evidence type="ECO:0000256" key="2">
    <source>
        <dbReference type="ARBA" id="ARBA00008473"/>
    </source>
</evidence>
<evidence type="ECO:0000256" key="8">
    <source>
        <dbReference type="ARBA" id="ARBA00023034"/>
    </source>
</evidence>
<evidence type="ECO:0000256" key="6">
    <source>
        <dbReference type="ARBA" id="ARBA00022927"/>
    </source>
</evidence>
<dbReference type="GO" id="GO:0031201">
    <property type="term" value="C:SNARE complex"/>
    <property type="evidence" value="ECO:0007669"/>
    <property type="project" value="TreeGrafter"/>
</dbReference>
<dbReference type="Pfam" id="PF12352">
    <property type="entry name" value="V-SNARE_C"/>
    <property type="match status" value="1"/>
</dbReference>
<dbReference type="InParanoid" id="A0A482X8S5"/>
<evidence type="ECO:0000256" key="11">
    <source>
        <dbReference type="SAM" id="Phobius"/>
    </source>
</evidence>
<keyword evidence="4 10" id="KW-0813">Transport</keyword>
<dbReference type="GO" id="GO:0005484">
    <property type="term" value="F:SNAP receptor activity"/>
    <property type="evidence" value="ECO:0007669"/>
    <property type="project" value="TreeGrafter"/>
</dbReference>
<comment type="subunit">
    <text evidence="10">Component of several multiprotein Golgi SNARE complexes.</text>
</comment>
<comment type="function">
    <text evidence="10">Involved in transport from the ER to the Golgi apparatus as well as in intra-Golgi transport. It belongs to a super-family of proteins called t-SNAREs or soluble NSF (N-ethylmaleimide-sensitive factor) attachment protein receptor.</text>
</comment>
<dbReference type="FunCoup" id="A0A482X8S5">
    <property type="interactions" value="1820"/>
</dbReference>
<dbReference type="PANTHER" id="PTHR21094:SF2">
    <property type="entry name" value="GOLGI SNAP RECEPTOR COMPLEX MEMBER 1"/>
    <property type="match status" value="1"/>
</dbReference>
<dbReference type="GO" id="GO:0000139">
    <property type="term" value="C:Golgi membrane"/>
    <property type="evidence" value="ECO:0007669"/>
    <property type="project" value="UniProtKB-SubCell"/>
</dbReference>
<keyword evidence="8 10" id="KW-0333">Golgi apparatus</keyword>
<keyword evidence="5 11" id="KW-0812">Transmembrane</keyword>
<proteinExistence type="inferred from homology"/>
<protein>
    <recommendedName>
        <fullName evidence="3 10">Golgi SNAP receptor complex member 1</fullName>
    </recommendedName>
</protein>
<dbReference type="GO" id="GO:0048219">
    <property type="term" value="P:inter-Golgi cisterna vesicle-mediated transport"/>
    <property type="evidence" value="ECO:0007669"/>
    <property type="project" value="TreeGrafter"/>
</dbReference>
<dbReference type="Proteomes" id="UP000291343">
    <property type="component" value="Unassembled WGS sequence"/>
</dbReference>